<keyword evidence="3" id="KW-1185">Reference proteome</keyword>
<dbReference type="EMBL" id="CP003587">
    <property type="protein sequence ID" value="AGY57606.1"/>
    <property type="molecule type" value="Genomic_DNA"/>
</dbReference>
<accession>U5QF92</accession>
<dbReference type="Proteomes" id="UP000017396">
    <property type="component" value="Chromosome"/>
</dbReference>
<sequence>MSGLRPYLPLIILVGILVVVLGTGLFLITAGKGIGQFFFGRTYAESELKDYVATVLKENLRGASCQPFDTDDNGYVSCDYTVSAQPGITRSIECAAFGIGGFINRGCRTRLPNFQTN</sequence>
<gene>
    <name evidence="2" type="ORF">GKIL_1360</name>
</gene>
<keyword evidence="1" id="KW-0812">Transmembrane</keyword>
<dbReference type="OrthoDB" id="582838at2"/>
<dbReference type="eggNOG" id="ENOG5034BT2">
    <property type="taxonomic scope" value="Bacteria"/>
</dbReference>
<proteinExistence type="predicted"/>
<organism evidence="2 3">
    <name type="scientific">Gloeobacter kilaueensis (strain ATCC BAA-2537 / CCAP 1431/1 / ULC 316 / JS1)</name>
    <dbReference type="NCBI Taxonomy" id="1183438"/>
    <lineage>
        <taxon>Bacteria</taxon>
        <taxon>Bacillati</taxon>
        <taxon>Cyanobacteriota</taxon>
        <taxon>Cyanophyceae</taxon>
        <taxon>Gloeobacterales</taxon>
        <taxon>Gloeobacteraceae</taxon>
        <taxon>Gloeobacter</taxon>
    </lineage>
</organism>
<dbReference type="STRING" id="1183438.GKIL_1360"/>
<dbReference type="KEGG" id="glj:GKIL_1360"/>
<evidence type="ECO:0000256" key="1">
    <source>
        <dbReference type="SAM" id="Phobius"/>
    </source>
</evidence>
<dbReference type="AlphaFoldDB" id="U5QF92"/>
<protein>
    <submittedName>
        <fullName evidence="2">Uncharacterized protein</fullName>
    </submittedName>
</protein>
<reference evidence="2 3" key="1">
    <citation type="journal article" date="2013" name="PLoS ONE">
        <title>Cultivation and Complete Genome Sequencing of Gloeobacter kilaueensis sp. nov., from a Lava Cave in Kilauea Caldera, Hawai'i.</title>
        <authorList>
            <person name="Saw J.H."/>
            <person name="Schatz M."/>
            <person name="Brown M.V."/>
            <person name="Kunkel D.D."/>
            <person name="Foster J.S."/>
            <person name="Shick H."/>
            <person name="Christensen S."/>
            <person name="Hou S."/>
            <person name="Wan X."/>
            <person name="Donachie S.P."/>
        </authorList>
    </citation>
    <scope>NUCLEOTIDE SEQUENCE [LARGE SCALE GENOMIC DNA]</scope>
    <source>
        <strain evidence="3">JS</strain>
    </source>
</reference>
<keyword evidence="1" id="KW-1133">Transmembrane helix</keyword>
<evidence type="ECO:0000313" key="2">
    <source>
        <dbReference type="EMBL" id="AGY57606.1"/>
    </source>
</evidence>
<name>U5QF92_GLOK1</name>
<feature type="transmembrane region" description="Helical" evidence="1">
    <location>
        <begin position="6"/>
        <end position="28"/>
    </location>
</feature>
<keyword evidence="1" id="KW-0472">Membrane</keyword>
<dbReference type="HOGENOM" id="CLU_160640_0_0_3"/>
<dbReference type="RefSeq" id="WP_023172700.1">
    <property type="nucleotide sequence ID" value="NC_022600.1"/>
</dbReference>
<evidence type="ECO:0000313" key="3">
    <source>
        <dbReference type="Proteomes" id="UP000017396"/>
    </source>
</evidence>